<dbReference type="GO" id="GO:0000470">
    <property type="term" value="P:maturation of LSU-rRNA"/>
    <property type="evidence" value="ECO:0007669"/>
    <property type="project" value="TreeGrafter"/>
</dbReference>
<feature type="compositionally biased region" description="Acidic residues" evidence="3">
    <location>
        <begin position="22"/>
        <end position="90"/>
    </location>
</feature>
<dbReference type="GO" id="GO:0000460">
    <property type="term" value="P:maturation of 5.8S rRNA"/>
    <property type="evidence" value="ECO:0007669"/>
    <property type="project" value="TreeGrafter"/>
</dbReference>
<organism evidence="4 5">
    <name type="scientific">Merluccius polli</name>
    <name type="common">Benguela hake</name>
    <name type="synonym">Merluccius cadenati</name>
    <dbReference type="NCBI Taxonomy" id="89951"/>
    <lineage>
        <taxon>Eukaryota</taxon>
        <taxon>Metazoa</taxon>
        <taxon>Chordata</taxon>
        <taxon>Craniata</taxon>
        <taxon>Vertebrata</taxon>
        <taxon>Euteleostomi</taxon>
        <taxon>Actinopterygii</taxon>
        <taxon>Neopterygii</taxon>
        <taxon>Teleostei</taxon>
        <taxon>Neoteleostei</taxon>
        <taxon>Acanthomorphata</taxon>
        <taxon>Zeiogadaria</taxon>
        <taxon>Gadariae</taxon>
        <taxon>Gadiformes</taxon>
        <taxon>Gadoidei</taxon>
        <taxon>Merlucciidae</taxon>
        <taxon>Merluccius</taxon>
    </lineage>
</organism>
<comment type="caution">
    <text evidence="4">The sequence shown here is derived from an EMBL/GenBank/DDBJ whole genome shotgun (WGS) entry which is preliminary data.</text>
</comment>
<dbReference type="GO" id="GO:0030687">
    <property type="term" value="C:preribosome, large subunit precursor"/>
    <property type="evidence" value="ECO:0007669"/>
    <property type="project" value="TreeGrafter"/>
</dbReference>
<comment type="similarity">
    <text evidence="1">Belongs to the RRP15 family.</text>
</comment>
<dbReference type="PANTHER" id="PTHR13245:SF14">
    <property type="entry name" value="RRP15-LIKE PROTEIN"/>
    <property type="match status" value="1"/>
</dbReference>
<feature type="region of interest" description="Disordered" evidence="3">
    <location>
        <begin position="222"/>
        <end position="285"/>
    </location>
</feature>
<dbReference type="Proteomes" id="UP001174136">
    <property type="component" value="Unassembled WGS sequence"/>
</dbReference>
<dbReference type="EMBL" id="JAOPHQ010006483">
    <property type="protein sequence ID" value="KAK0131605.1"/>
    <property type="molecule type" value="Genomic_DNA"/>
</dbReference>
<sequence>MATSTCLRLPGEEDDSHRDTSDQSDGDVDEGSIEGEHDIDDDGDGDDDGDEDDDEDDDDDEGDDDHDNDEGGSDGEEADDEDKGDEEGDGEEHAANPNAGWADAMAKILQKKTPASKPTILVKSKELDKIKEKEKQERLEQREKMDKKRTWEMMCRVKPDLVTDRDSERTFQRTATRGVVQLFNAVRKHQNLVNEKVKEVGGSERKKAKLLSSDFIDVLRGKDTGRKVAKAEKETGAGGEDEKPSWSVLRDDFMMGAKMKDWDKQSDVEEEQPNSEKGAEDSDSD</sequence>
<feature type="compositionally biased region" description="Basic and acidic residues" evidence="3">
    <location>
        <begin position="222"/>
        <end position="267"/>
    </location>
</feature>
<protein>
    <recommendedName>
        <fullName evidence="2">RRP15-like protein</fullName>
    </recommendedName>
</protein>
<evidence type="ECO:0000256" key="2">
    <source>
        <dbReference type="ARBA" id="ARBA00017475"/>
    </source>
</evidence>
<accession>A0AA47M0W1</accession>
<name>A0AA47M0W1_MERPO</name>
<dbReference type="Pfam" id="PF07890">
    <property type="entry name" value="Rrp15p"/>
    <property type="match status" value="1"/>
</dbReference>
<dbReference type="AlphaFoldDB" id="A0AA47M0W1"/>
<evidence type="ECO:0000313" key="4">
    <source>
        <dbReference type="EMBL" id="KAK0131605.1"/>
    </source>
</evidence>
<evidence type="ECO:0000313" key="5">
    <source>
        <dbReference type="Proteomes" id="UP001174136"/>
    </source>
</evidence>
<dbReference type="InterPro" id="IPR012459">
    <property type="entry name" value="Rrp15"/>
</dbReference>
<evidence type="ECO:0000256" key="1">
    <source>
        <dbReference type="ARBA" id="ARBA00007462"/>
    </source>
</evidence>
<proteinExistence type="inferred from homology"/>
<keyword evidence="5" id="KW-1185">Reference proteome</keyword>
<feature type="compositionally biased region" description="Basic and acidic residues" evidence="3">
    <location>
        <begin position="123"/>
        <end position="147"/>
    </location>
</feature>
<reference evidence="4" key="1">
    <citation type="journal article" date="2023" name="Front. Mar. Sci.">
        <title>A new Merluccius polli reference genome to investigate the effects of global change in West African waters.</title>
        <authorList>
            <person name="Mateo J.L."/>
            <person name="Blanco-Fernandez C."/>
            <person name="Garcia-Vazquez E."/>
            <person name="Machado-Schiaffino G."/>
        </authorList>
    </citation>
    <scope>NUCLEOTIDE SEQUENCE</scope>
    <source>
        <strain evidence="4">C29</strain>
        <tissue evidence="4">Fin</tissue>
    </source>
</reference>
<dbReference type="PANTHER" id="PTHR13245">
    <property type="entry name" value="RRP15-LIKE PROTEIN"/>
    <property type="match status" value="1"/>
</dbReference>
<gene>
    <name evidence="4" type="primary">Rrp15</name>
    <name evidence="4" type="ORF">N1851_033685</name>
</gene>
<evidence type="ECO:0000256" key="3">
    <source>
        <dbReference type="SAM" id="MobiDB-lite"/>
    </source>
</evidence>
<feature type="region of interest" description="Disordered" evidence="3">
    <location>
        <begin position="1"/>
        <end position="147"/>
    </location>
</feature>